<comment type="caution">
    <text evidence="2">The sequence shown here is derived from an EMBL/GenBank/DDBJ whole genome shotgun (WGS) entry which is preliminary data.</text>
</comment>
<dbReference type="AlphaFoldDB" id="A0A399EX34"/>
<proteinExistence type="predicted"/>
<keyword evidence="1" id="KW-0472">Membrane</keyword>
<feature type="transmembrane region" description="Helical" evidence="1">
    <location>
        <begin position="638"/>
        <end position="657"/>
    </location>
</feature>
<sequence>MRWTAGVLLGGLALAQSLTVAPEARVGVPLEIQGADFPPGRHTLTIESDTGRSQAVLEAPGGQFTFTWTPPRAGVFRISVELQGRRVEAQTRVTLQTPLPTPQLEADGLVVGGWKLPLSGPWIGPKVLGSRAFIAQGPLVLEIDLQTPRVVAEHFPPAEVRALETDPEPAVLLEDGRRLSLAALAGKPYEGRWESLSILQDYFKDHAPTSAQRPYWYYFTREASSLSPDDLEAVGRDLLQRGHRPELAWGTGALRWLEPWLMRVRAARQEGLEKSLVWSEFFLKYLPQLPGARAVLLEQADWLEAQGRPDLAERYRDALRAVAGWQPPLTSAHLAQLTGVLGGLYLLMVLYLSLLYLPAQLRGVRPSGGWLLGWLRHPLLRLRHSVLAYTTLGERALLLLLFGLTILAFLAWGFLGRAEALAAQEELNRGTLRSSAAQETLRNLANTGPARGLLAYALAQENPAEARRLYETAPAWTHVLLGRGTPAALAQAYRQAPHAPPVREALGLGGDFWTGVYHEAGVAREAVPTPRVIIAAIGLSHLHNFVANFLEVWHDLPLWPSPLWAWGAAGLAALLALYHLLCFFLPRPQNTQDGVVWRRTVQLLFPGSPTYSQGWGVLVLLVFGAGVWLWRFEPGPGLALALLALGAHLVLWLTLVYRRRS</sequence>
<keyword evidence="1" id="KW-1133">Transmembrane helix</keyword>
<evidence type="ECO:0000256" key="1">
    <source>
        <dbReference type="SAM" id="Phobius"/>
    </source>
</evidence>
<name>A0A399EX34_9DEIN</name>
<dbReference type="OrthoDB" id="24146at2"/>
<gene>
    <name evidence="2" type="ORF">Mlute_00384</name>
</gene>
<dbReference type="EMBL" id="QWKZ01000007">
    <property type="protein sequence ID" value="RIH89177.1"/>
    <property type="molecule type" value="Genomic_DNA"/>
</dbReference>
<organism evidence="2 3">
    <name type="scientific">Meiothermus luteus</name>
    <dbReference type="NCBI Taxonomy" id="2026184"/>
    <lineage>
        <taxon>Bacteria</taxon>
        <taxon>Thermotogati</taxon>
        <taxon>Deinococcota</taxon>
        <taxon>Deinococci</taxon>
        <taxon>Thermales</taxon>
        <taxon>Thermaceae</taxon>
        <taxon>Meiothermus</taxon>
    </lineage>
</organism>
<feature type="transmembrane region" description="Helical" evidence="1">
    <location>
        <begin position="337"/>
        <end position="357"/>
    </location>
</feature>
<keyword evidence="3" id="KW-1185">Reference proteome</keyword>
<feature type="transmembrane region" description="Helical" evidence="1">
    <location>
        <begin position="396"/>
        <end position="415"/>
    </location>
</feature>
<dbReference type="RefSeq" id="WP_119359085.1">
    <property type="nucleotide sequence ID" value="NZ_QWKZ01000007.1"/>
</dbReference>
<evidence type="ECO:0000313" key="2">
    <source>
        <dbReference type="EMBL" id="RIH89177.1"/>
    </source>
</evidence>
<protein>
    <submittedName>
        <fullName evidence="2">Uncharacterized protein</fullName>
    </submittedName>
</protein>
<feature type="transmembrane region" description="Helical" evidence="1">
    <location>
        <begin position="614"/>
        <end position="632"/>
    </location>
</feature>
<keyword evidence="1" id="KW-0812">Transmembrane</keyword>
<evidence type="ECO:0000313" key="3">
    <source>
        <dbReference type="Proteomes" id="UP000265800"/>
    </source>
</evidence>
<dbReference type="Proteomes" id="UP000265800">
    <property type="component" value="Unassembled WGS sequence"/>
</dbReference>
<reference evidence="2 3" key="1">
    <citation type="submission" date="2018-08" db="EMBL/GenBank/DDBJ databases">
        <title>Meiothermus luteus KCTC 52599 genome sequencing project.</title>
        <authorList>
            <person name="Da Costa M.S."/>
            <person name="Albuquerque L."/>
            <person name="Raposo P."/>
            <person name="Froufe H.J.C."/>
            <person name="Barroso C.S."/>
            <person name="Egas C."/>
        </authorList>
    </citation>
    <scope>NUCLEOTIDE SEQUENCE [LARGE SCALE GENOMIC DNA]</scope>
    <source>
        <strain evidence="2 3">KCTC 52599</strain>
    </source>
</reference>
<accession>A0A399EX34</accession>
<feature type="transmembrane region" description="Helical" evidence="1">
    <location>
        <begin position="563"/>
        <end position="585"/>
    </location>
</feature>